<dbReference type="EMBL" id="CAJNDS010000351">
    <property type="protein sequence ID" value="CAE7196696.1"/>
    <property type="molecule type" value="Genomic_DNA"/>
</dbReference>
<accession>A0A812J1I1</accession>
<dbReference type="OrthoDB" id="408381at2759"/>
<comment type="caution">
    <text evidence="1">The sequence shown here is derived from an EMBL/GenBank/DDBJ whole genome shotgun (WGS) entry which is preliminary data.</text>
</comment>
<evidence type="ECO:0000313" key="1">
    <source>
        <dbReference type="EMBL" id="CAE7196696.1"/>
    </source>
</evidence>
<evidence type="ECO:0000313" key="2">
    <source>
        <dbReference type="Proteomes" id="UP000604046"/>
    </source>
</evidence>
<organism evidence="1 2">
    <name type="scientific">Symbiodinium natans</name>
    <dbReference type="NCBI Taxonomy" id="878477"/>
    <lineage>
        <taxon>Eukaryota</taxon>
        <taxon>Sar</taxon>
        <taxon>Alveolata</taxon>
        <taxon>Dinophyceae</taxon>
        <taxon>Suessiales</taxon>
        <taxon>Symbiodiniaceae</taxon>
        <taxon>Symbiodinium</taxon>
    </lineage>
</organism>
<gene>
    <name evidence="1" type="ORF">SNAT2548_LOCUS5506</name>
</gene>
<dbReference type="Proteomes" id="UP000604046">
    <property type="component" value="Unassembled WGS sequence"/>
</dbReference>
<proteinExistence type="predicted"/>
<sequence length="753" mass="83779">MLHEGPISGRGRISFITRNTPERSGTTSVTVNGNEIKAVLKAEGRPAPALLFSKCLCSLMLRLNLVPAPAQQTGDATTCSDRVGAGWQLVRRSTGKSFPYTDQLEGSAPASGTPHRDPLGAAFTKRWNANSGNEDFDEFLFATGDCQKWMVMKKPQVIGANNWYHHNEPRQILKSHTSDVPYEAVMVRRGGHGEDPWVSFRGHYHHDEAKGHTNDRHCDVLYVGNNADPWCTTGDLGDLHEGLNVFTRKSQAVPTGDATTCSDKVGADWQLVRRSTGKSFPERDFLEGSAPAAGTPHRDPKGGAFTKQWNANSGNEDFDEFLFATGDCQKWMVMKKTQVIGADNWYHHHEPRQILKSHISDVPYDAVMVRRSGSPEDPWISFRGHYHHDEAKGHTNDRHCDVLYIGGSVDPWCTSGDLGDLHEGLNVFIRKSQASPGDTTSDEFPVTLDFDVQEGNQVLTVDQPILRSFYFEVTKADSGEQAVTLPRPDNARDLFTSNCYRRLSYMRCAGDAGKISVYPNTQDWVLKFYMRMNKEKKMMADGHFYGPSFDIFNSVGTHNYFDIGVHGNIVAAGPLFTKEAHGHGKPEISIAKTPWTRGQWHRWEIAFQDGLFIVLMDGEVISSYSVTLPYVHTFVIRAGKNEVDVSDLSITQDIFTLKADAITSDGRSFGTELATANYPVSGLRSLSSGGARRDFMTQCRKGQAIWRGSMSLWMQAAPRFEELKGTAIYGHRTVHANNDFQKDDVLTTGVLCP</sequence>
<dbReference type="AlphaFoldDB" id="A0A812J1I1"/>
<name>A0A812J1I1_9DINO</name>
<reference evidence="1" key="1">
    <citation type="submission" date="2021-02" db="EMBL/GenBank/DDBJ databases">
        <authorList>
            <person name="Dougan E. K."/>
            <person name="Rhodes N."/>
            <person name="Thang M."/>
            <person name="Chan C."/>
        </authorList>
    </citation>
    <scope>NUCLEOTIDE SEQUENCE</scope>
</reference>
<protein>
    <submittedName>
        <fullName evidence="1">Uncharacterized protein</fullName>
    </submittedName>
</protein>
<keyword evidence="2" id="KW-1185">Reference proteome</keyword>